<evidence type="ECO:0000313" key="2">
    <source>
        <dbReference type="Proteomes" id="UP000827872"/>
    </source>
</evidence>
<organism evidence="1 2">
    <name type="scientific">Sphaerodactylus townsendi</name>
    <dbReference type="NCBI Taxonomy" id="933632"/>
    <lineage>
        <taxon>Eukaryota</taxon>
        <taxon>Metazoa</taxon>
        <taxon>Chordata</taxon>
        <taxon>Craniata</taxon>
        <taxon>Vertebrata</taxon>
        <taxon>Euteleostomi</taxon>
        <taxon>Lepidosauria</taxon>
        <taxon>Squamata</taxon>
        <taxon>Bifurcata</taxon>
        <taxon>Gekkota</taxon>
        <taxon>Sphaerodactylidae</taxon>
        <taxon>Sphaerodactylus</taxon>
    </lineage>
</organism>
<evidence type="ECO:0000313" key="1">
    <source>
        <dbReference type="EMBL" id="KAH8004886.1"/>
    </source>
</evidence>
<protein>
    <submittedName>
        <fullName evidence="1">Uncharacterized protein</fullName>
    </submittedName>
</protein>
<dbReference type="Proteomes" id="UP000827872">
    <property type="component" value="Linkage Group LG04"/>
</dbReference>
<proteinExistence type="predicted"/>
<sequence length="313" mass="33589">MPILLDLVIIRVPRFKIPVGQRRTSHRAEEAAALVVAIVGHVEAYKASAARPPLDPSRPAHKPARLTGVKLRAEGELMPPRIKTGCPDPAHHLPLPGRPAIHPWQRGDHSSPLSRQRPFTAPALEQRCCHPRVLPHHARLSASAVRAGPPPACFLKACTQASRPSSSSRRQPQPGNRRQLGGHCCQLTGCPPARRRRAATVRASVKADALRFLPPAPAAPSVQLSRKVSRSRRRLEGRHRSASRSWTAAASEAAQQEGNPGKRLGVDGRSWRRRLAEEVRGNAAAAAANCSSGGLSAGRKQAAGGPTRCDEAA</sequence>
<dbReference type="EMBL" id="CM037617">
    <property type="protein sequence ID" value="KAH8004886.1"/>
    <property type="molecule type" value="Genomic_DNA"/>
</dbReference>
<keyword evidence="2" id="KW-1185">Reference proteome</keyword>
<accession>A0ACB8FHC8</accession>
<reference evidence="1" key="1">
    <citation type="submission" date="2021-08" db="EMBL/GenBank/DDBJ databases">
        <title>The first chromosome-level gecko genome reveals the dynamic sex chromosomes of Neotropical dwarf geckos (Sphaerodactylidae: Sphaerodactylus).</title>
        <authorList>
            <person name="Pinto B.J."/>
            <person name="Keating S.E."/>
            <person name="Gamble T."/>
        </authorList>
    </citation>
    <scope>NUCLEOTIDE SEQUENCE</scope>
    <source>
        <strain evidence="1">TG3544</strain>
    </source>
</reference>
<gene>
    <name evidence="1" type="ORF">K3G42_020682</name>
</gene>
<name>A0ACB8FHC8_9SAUR</name>
<comment type="caution">
    <text evidence="1">The sequence shown here is derived from an EMBL/GenBank/DDBJ whole genome shotgun (WGS) entry which is preliminary data.</text>
</comment>